<organism evidence="1 2">
    <name type="scientific">Desemzia incerta</name>
    <dbReference type="NCBI Taxonomy" id="82801"/>
    <lineage>
        <taxon>Bacteria</taxon>
        <taxon>Bacillati</taxon>
        <taxon>Bacillota</taxon>
        <taxon>Bacilli</taxon>
        <taxon>Lactobacillales</taxon>
        <taxon>Carnobacteriaceae</taxon>
        <taxon>Desemzia</taxon>
    </lineage>
</organism>
<dbReference type="Proteomes" id="UP000199136">
    <property type="component" value="Unassembled WGS sequence"/>
</dbReference>
<dbReference type="Gene3D" id="1.20.1270.360">
    <property type="match status" value="1"/>
</dbReference>
<proteinExistence type="predicted"/>
<evidence type="ECO:0000313" key="2">
    <source>
        <dbReference type="Proteomes" id="UP000199136"/>
    </source>
</evidence>
<dbReference type="CDD" id="cd08026">
    <property type="entry name" value="DUF326"/>
    <property type="match status" value="1"/>
</dbReference>
<evidence type="ECO:0000313" key="1">
    <source>
        <dbReference type="EMBL" id="SFQ05966.1"/>
    </source>
</evidence>
<sequence length="108" mass="12158">MNTTIEEVAQKALECQETCNQCFSACLKEDHVKMMAECIRLDRDCADICGLVASFSSRESRFTKELIQLCAEICQACGDECQKHDHDHCQECAKVCHECAEVCRAYVA</sequence>
<dbReference type="AlphaFoldDB" id="A0A1I5VG51"/>
<dbReference type="PANTHER" id="PTHR37310">
    <property type="entry name" value="CYTOPLASMIC PROTEIN-RELATED"/>
    <property type="match status" value="1"/>
</dbReference>
<dbReference type="InterPro" id="IPR044543">
    <property type="entry name" value="YHJQ-like"/>
</dbReference>
<dbReference type="Pfam" id="PF03860">
    <property type="entry name" value="Csp"/>
    <property type="match status" value="1"/>
</dbReference>
<reference evidence="1 2" key="1">
    <citation type="submission" date="2016-10" db="EMBL/GenBank/DDBJ databases">
        <authorList>
            <person name="de Groot N.N."/>
        </authorList>
    </citation>
    <scope>NUCLEOTIDE SEQUENCE [LARGE SCALE GENOMIC DNA]</scope>
    <source>
        <strain evidence="1 2">DSM 20581</strain>
    </source>
</reference>
<dbReference type="EMBL" id="FOXW01000001">
    <property type="protein sequence ID" value="SFQ05966.1"/>
    <property type="molecule type" value="Genomic_DNA"/>
</dbReference>
<evidence type="ECO:0008006" key="3">
    <source>
        <dbReference type="Google" id="ProtNLM"/>
    </source>
</evidence>
<name>A0A1I5VG51_9LACT</name>
<dbReference type="STRING" id="82801.SAMN04488506_0508"/>
<dbReference type="SMR" id="A0A1I5VG51"/>
<keyword evidence="2" id="KW-1185">Reference proteome</keyword>
<dbReference type="PANTHER" id="PTHR37310:SF1">
    <property type="entry name" value="CYTOPLASMIC PROTEIN"/>
    <property type="match status" value="1"/>
</dbReference>
<accession>A0A1I5VG51</accession>
<dbReference type="InterPro" id="IPR005560">
    <property type="entry name" value="Csp_YhjQ"/>
</dbReference>
<dbReference type="RefSeq" id="WP_092479563.1">
    <property type="nucleotide sequence ID" value="NZ_FOXW01000001.1"/>
</dbReference>
<gene>
    <name evidence="1" type="ORF">SAMN04488506_0508</name>
</gene>
<protein>
    <recommendedName>
        <fullName evidence="3">Four-helix bundle copper-binding protein</fullName>
    </recommendedName>
</protein>
<dbReference type="OrthoDB" id="5396211at2"/>